<evidence type="ECO:0000313" key="3">
    <source>
        <dbReference type="Proteomes" id="UP000320948"/>
    </source>
</evidence>
<sequence length="451" mass="47052">MKRLPLIALCVGACVAGSAWAQGIQTGTSSKASSLGAAAEEIVETVQAAATEAKDAFMNPEAKNRCVPACYNTPNATPGCDVPPACTKIEKESGYFSNIDKACNLPAGTAIKMGQLESSCNFNAGPNRFGYTGMFQFDTNSCKQGNLKDPAVQARCMCEYTSNTRNQFKKQNGGQEPSAGMYYLFHQQGGGCATKLAFGGNQSAVAVVQQCGKVSAATALKRIACNLPGGCEANQSTAARMTAQDFANLYLSKFNGIDNTNVCAGGSLANIAGGDTSGLANIVKQQMASNPVLSTFVNAAGGPNALANMLANSGSLTSSGQPMNIFDVLKILGMEDTSSVYDDDAGKGYDTDTPTQVTKDEMAFDVTTNADGSKTVKVTHNGTERTLKVNVGMRLYVCDKTLQTVKIDSAQDTALAAKSSCGKITESIKEDVVEDATDLNDAEAVKENTAP</sequence>
<accession>A0A6N4R9Y1</accession>
<organism evidence="2 3">
    <name type="scientific">Blastochloris viridis</name>
    <name type="common">Rhodopseudomonas viridis</name>
    <dbReference type="NCBI Taxonomy" id="1079"/>
    <lineage>
        <taxon>Bacteria</taxon>
        <taxon>Pseudomonadati</taxon>
        <taxon>Pseudomonadota</taxon>
        <taxon>Alphaproteobacteria</taxon>
        <taxon>Hyphomicrobiales</taxon>
        <taxon>Blastochloridaceae</taxon>
        <taxon>Blastochloris</taxon>
    </lineage>
</organism>
<dbReference type="AlphaFoldDB" id="A0A6N4R9Y1"/>
<dbReference type="Gene3D" id="1.10.530.10">
    <property type="match status" value="1"/>
</dbReference>
<evidence type="ECO:0000256" key="1">
    <source>
        <dbReference type="SAM" id="SignalP"/>
    </source>
</evidence>
<proteinExistence type="predicted"/>
<keyword evidence="1" id="KW-0732">Signal</keyword>
<feature type="signal peptide" evidence="1">
    <location>
        <begin position="1"/>
        <end position="21"/>
    </location>
</feature>
<feature type="chain" id="PRO_5026800261" description="Transglycosylase SLT domain-containing protein" evidence="1">
    <location>
        <begin position="22"/>
        <end position="451"/>
    </location>
</feature>
<protein>
    <recommendedName>
        <fullName evidence="4">Transglycosylase SLT domain-containing protein</fullName>
    </recommendedName>
</protein>
<evidence type="ECO:0000313" key="2">
    <source>
        <dbReference type="EMBL" id="TKW60887.1"/>
    </source>
</evidence>
<comment type="caution">
    <text evidence="2">The sequence shown here is derived from an EMBL/GenBank/DDBJ whole genome shotgun (WGS) entry which is preliminary data.</text>
</comment>
<dbReference type="EMBL" id="VAFM01000002">
    <property type="protein sequence ID" value="TKW60887.1"/>
    <property type="molecule type" value="Genomic_DNA"/>
</dbReference>
<reference evidence="2 3" key="1">
    <citation type="journal article" date="2017" name="Nat. Commun.">
        <title>In situ click chemistry generation of cyclooxygenase-2 inhibitors.</title>
        <authorList>
            <person name="Bhardwaj A."/>
            <person name="Kaur J."/>
            <person name="Wuest M."/>
            <person name="Wuest F."/>
        </authorList>
    </citation>
    <scope>NUCLEOTIDE SEQUENCE [LARGE SCALE GENOMIC DNA]</scope>
    <source>
        <strain evidence="2">S2_018_000_R2_106</strain>
    </source>
</reference>
<gene>
    <name evidence="2" type="ORF">DI628_08350</name>
</gene>
<name>A0A6N4R9Y1_BLAVI</name>
<dbReference type="Proteomes" id="UP000320948">
    <property type="component" value="Unassembled WGS sequence"/>
</dbReference>
<evidence type="ECO:0008006" key="4">
    <source>
        <dbReference type="Google" id="ProtNLM"/>
    </source>
</evidence>